<keyword evidence="9" id="KW-1185">Reference proteome</keyword>
<evidence type="ECO:0000256" key="5">
    <source>
        <dbReference type="ARBA" id="ARBA00023136"/>
    </source>
</evidence>
<dbReference type="Gene3D" id="1.20.1250.20">
    <property type="entry name" value="MFS general substrate transporter like domains"/>
    <property type="match status" value="1"/>
</dbReference>
<accession>C7Q6T4</accession>
<dbReference type="PROSITE" id="PS50850">
    <property type="entry name" value="MFS"/>
    <property type="match status" value="1"/>
</dbReference>
<feature type="transmembrane region" description="Helical" evidence="6">
    <location>
        <begin position="258"/>
        <end position="281"/>
    </location>
</feature>
<feature type="transmembrane region" description="Helical" evidence="6">
    <location>
        <begin position="40"/>
        <end position="70"/>
    </location>
</feature>
<reference evidence="8 9" key="1">
    <citation type="journal article" date="2009" name="Stand. Genomic Sci.">
        <title>Complete genome sequence of Catenulispora acidiphila type strain (ID 139908).</title>
        <authorList>
            <person name="Copeland A."/>
            <person name="Lapidus A."/>
            <person name="Glavina Del Rio T."/>
            <person name="Nolan M."/>
            <person name="Lucas S."/>
            <person name="Chen F."/>
            <person name="Tice H."/>
            <person name="Cheng J.F."/>
            <person name="Bruce D."/>
            <person name="Goodwin L."/>
            <person name="Pitluck S."/>
            <person name="Mikhailova N."/>
            <person name="Pati A."/>
            <person name="Ivanova N."/>
            <person name="Mavromatis K."/>
            <person name="Chen A."/>
            <person name="Palaniappan K."/>
            <person name="Chain P."/>
            <person name="Land M."/>
            <person name="Hauser L."/>
            <person name="Chang Y.J."/>
            <person name="Jeffries C.D."/>
            <person name="Chertkov O."/>
            <person name="Brettin T."/>
            <person name="Detter J.C."/>
            <person name="Han C."/>
            <person name="Ali Z."/>
            <person name="Tindall B.J."/>
            <person name="Goker M."/>
            <person name="Bristow J."/>
            <person name="Eisen J.A."/>
            <person name="Markowitz V."/>
            <person name="Hugenholtz P."/>
            <person name="Kyrpides N.C."/>
            <person name="Klenk H.P."/>
        </authorList>
    </citation>
    <scope>NUCLEOTIDE SEQUENCE [LARGE SCALE GENOMIC DNA]</scope>
    <source>
        <strain evidence="9">DSM 44928 / JCM 14897 / NBRC 102108 / NRRL B-24433 / ID139908</strain>
    </source>
</reference>
<name>C7Q6T4_CATAD</name>
<dbReference type="HOGENOM" id="CLU_034180_13_2_11"/>
<feature type="transmembrane region" description="Helical" evidence="6">
    <location>
        <begin position="107"/>
        <end position="126"/>
    </location>
</feature>
<dbReference type="AlphaFoldDB" id="C7Q6T4"/>
<dbReference type="eggNOG" id="COG2814">
    <property type="taxonomic scope" value="Bacteria"/>
</dbReference>
<keyword evidence="4 6" id="KW-1133">Transmembrane helix</keyword>
<sequence length="432" mass="44655">MRRTAATSLLLRHADFRRFYIGDVADQFGTSVTSVGVPLVAIATLHAGTFAVSLLSMAAWLPWLVIALPVGVWVDRTRHRPVMLCSAVVSGVLLASVPLVGGGSGGVGIGYLFAVTLLVGAASVFYQTAYRAYLPTLVAPEDLAEGNAKLHGSASAAQIVGRSGGGLFTQALGGLDVMFVNASTFVVSVFCLASIRIREARPVEPAERVMRREIADGLRLVARDPWIRTLTVFGAVSNLALMAYQSILPVFLIRDVGLSAGGVGLLVAAASSGGVCGAFLVRRVAGRVGTARTTLLFEVGLAVPAMLIALTTKGFGTLCYLVGAFCVSAGVVAGNVIKSGFFQAYCPPHLLGRVNASASFVNYGTLPLGALLGGVLGTLVGVPSAMWIATAGVPAAGLVLLLSPMRSVRDLPTAGHQVRPLVSSGGRLRRTG</sequence>
<feature type="transmembrane region" description="Helical" evidence="6">
    <location>
        <begin position="358"/>
        <end position="379"/>
    </location>
</feature>
<dbReference type="PANTHER" id="PTHR23513">
    <property type="entry name" value="INTEGRAL MEMBRANE EFFLUX PROTEIN-RELATED"/>
    <property type="match status" value="1"/>
</dbReference>
<protein>
    <submittedName>
        <fullName evidence="8">Major facilitator superfamily MFS_1</fullName>
    </submittedName>
</protein>
<evidence type="ECO:0000256" key="2">
    <source>
        <dbReference type="ARBA" id="ARBA00022475"/>
    </source>
</evidence>
<dbReference type="InterPro" id="IPR036259">
    <property type="entry name" value="MFS_trans_sf"/>
</dbReference>
<evidence type="ECO:0000256" key="3">
    <source>
        <dbReference type="ARBA" id="ARBA00022692"/>
    </source>
</evidence>
<dbReference type="Proteomes" id="UP000000851">
    <property type="component" value="Chromosome"/>
</dbReference>
<dbReference type="KEGG" id="cai:Caci_7117"/>
<dbReference type="Pfam" id="PF07690">
    <property type="entry name" value="MFS_1"/>
    <property type="match status" value="1"/>
</dbReference>
<dbReference type="CDD" id="cd06173">
    <property type="entry name" value="MFS_MefA_like"/>
    <property type="match status" value="1"/>
</dbReference>
<dbReference type="EMBL" id="CP001700">
    <property type="protein sequence ID" value="ACU75947.1"/>
    <property type="molecule type" value="Genomic_DNA"/>
</dbReference>
<feature type="transmembrane region" description="Helical" evidence="6">
    <location>
        <begin position="385"/>
        <end position="402"/>
    </location>
</feature>
<evidence type="ECO:0000259" key="7">
    <source>
        <dbReference type="PROSITE" id="PS50850"/>
    </source>
</evidence>
<evidence type="ECO:0000256" key="6">
    <source>
        <dbReference type="SAM" id="Phobius"/>
    </source>
</evidence>
<organism evidence="8 9">
    <name type="scientific">Catenulispora acidiphila (strain DSM 44928 / JCM 14897 / NBRC 102108 / NRRL B-24433 / ID139908)</name>
    <dbReference type="NCBI Taxonomy" id="479433"/>
    <lineage>
        <taxon>Bacteria</taxon>
        <taxon>Bacillati</taxon>
        <taxon>Actinomycetota</taxon>
        <taxon>Actinomycetes</taxon>
        <taxon>Catenulisporales</taxon>
        <taxon>Catenulisporaceae</taxon>
        <taxon>Catenulispora</taxon>
    </lineage>
</organism>
<keyword evidence="3 6" id="KW-0812">Transmembrane</keyword>
<dbReference type="STRING" id="479433.Caci_7117"/>
<dbReference type="GO" id="GO:0005886">
    <property type="term" value="C:plasma membrane"/>
    <property type="evidence" value="ECO:0007669"/>
    <property type="project" value="UniProtKB-SubCell"/>
</dbReference>
<gene>
    <name evidence="8" type="ordered locus">Caci_7117</name>
</gene>
<feature type="transmembrane region" description="Helical" evidence="6">
    <location>
        <begin position="82"/>
        <end position="101"/>
    </location>
</feature>
<proteinExistence type="predicted"/>
<dbReference type="InParanoid" id="C7Q6T4"/>
<dbReference type="OrthoDB" id="9815525at2"/>
<evidence type="ECO:0000256" key="4">
    <source>
        <dbReference type="ARBA" id="ARBA00022989"/>
    </source>
</evidence>
<comment type="subcellular location">
    <subcellularLocation>
        <location evidence="1">Cell membrane</location>
        <topology evidence="1">Multi-pass membrane protein</topology>
    </subcellularLocation>
</comment>
<evidence type="ECO:0000256" key="1">
    <source>
        <dbReference type="ARBA" id="ARBA00004651"/>
    </source>
</evidence>
<dbReference type="GO" id="GO:0022857">
    <property type="term" value="F:transmembrane transporter activity"/>
    <property type="evidence" value="ECO:0007669"/>
    <property type="project" value="InterPro"/>
</dbReference>
<dbReference type="PANTHER" id="PTHR23513:SF6">
    <property type="entry name" value="MAJOR FACILITATOR SUPERFAMILY ASSOCIATED DOMAIN-CONTAINING PROTEIN"/>
    <property type="match status" value="1"/>
</dbReference>
<dbReference type="InterPro" id="IPR020846">
    <property type="entry name" value="MFS_dom"/>
</dbReference>
<feature type="transmembrane region" description="Helical" evidence="6">
    <location>
        <begin position="229"/>
        <end position="252"/>
    </location>
</feature>
<dbReference type="SUPFAM" id="SSF103473">
    <property type="entry name" value="MFS general substrate transporter"/>
    <property type="match status" value="1"/>
</dbReference>
<evidence type="ECO:0000313" key="8">
    <source>
        <dbReference type="EMBL" id="ACU75947.1"/>
    </source>
</evidence>
<keyword evidence="2" id="KW-1003">Cell membrane</keyword>
<feature type="domain" description="Major facilitator superfamily (MFS) profile" evidence="7">
    <location>
        <begin position="226"/>
        <end position="432"/>
    </location>
</feature>
<keyword evidence="5 6" id="KW-0472">Membrane</keyword>
<feature type="transmembrane region" description="Helical" evidence="6">
    <location>
        <begin position="293"/>
        <end position="312"/>
    </location>
</feature>
<dbReference type="InterPro" id="IPR011701">
    <property type="entry name" value="MFS"/>
</dbReference>
<dbReference type="RefSeq" id="WP_015795675.1">
    <property type="nucleotide sequence ID" value="NC_013131.1"/>
</dbReference>
<feature type="transmembrane region" description="Helical" evidence="6">
    <location>
        <begin position="318"/>
        <end position="337"/>
    </location>
</feature>
<evidence type="ECO:0000313" key="9">
    <source>
        <dbReference type="Proteomes" id="UP000000851"/>
    </source>
</evidence>